<organism evidence="1">
    <name type="scientific">Eucalyptus grandis</name>
    <name type="common">Flooded gum</name>
    <dbReference type="NCBI Taxonomy" id="71139"/>
    <lineage>
        <taxon>Eukaryota</taxon>
        <taxon>Viridiplantae</taxon>
        <taxon>Streptophyta</taxon>
        <taxon>Embryophyta</taxon>
        <taxon>Tracheophyta</taxon>
        <taxon>Spermatophyta</taxon>
        <taxon>Magnoliopsida</taxon>
        <taxon>eudicotyledons</taxon>
        <taxon>Gunneridae</taxon>
        <taxon>Pentapetalae</taxon>
        <taxon>rosids</taxon>
        <taxon>malvids</taxon>
        <taxon>Myrtales</taxon>
        <taxon>Myrtaceae</taxon>
        <taxon>Myrtoideae</taxon>
        <taxon>Eucalypteae</taxon>
        <taxon>Eucalyptus</taxon>
    </lineage>
</organism>
<dbReference type="AlphaFoldDB" id="A0A059C5J3"/>
<evidence type="ECO:0000313" key="1">
    <source>
        <dbReference type="EMBL" id="KCW73215.1"/>
    </source>
</evidence>
<gene>
    <name evidence="1" type="ORF">EUGRSUZ_E01676</name>
</gene>
<sequence length="125" mass="14137">MLIIGPGFLHTVILLHFFKDSPCLQCKLNQTILLANDKHSWQLPAVLNFIANMVVKYPLLVPHVLEGLSLSPSNTCTAILLPYGAVFLIHYNSCVLDLCIKDQQHKLLLRFDAFIIVPEVLSRWT</sequence>
<protein>
    <submittedName>
        <fullName evidence="1">Uncharacterized protein</fullName>
    </submittedName>
</protein>
<proteinExistence type="predicted"/>
<dbReference type="InParanoid" id="A0A059C5J3"/>
<dbReference type="Gramene" id="KCW73215">
    <property type="protein sequence ID" value="KCW73215"/>
    <property type="gene ID" value="EUGRSUZ_E01676"/>
</dbReference>
<reference evidence="1" key="1">
    <citation type="submission" date="2013-07" db="EMBL/GenBank/DDBJ databases">
        <title>The genome of Eucalyptus grandis.</title>
        <authorList>
            <person name="Schmutz J."/>
            <person name="Hayes R."/>
            <person name="Myburg A."/>
            <person name="Tuskan G."/>
            <person name="Grattapaglia D."/>
            <person name="Rokhsar D.S."/>
        </authorList>
    </citation>
    <scope>NUCLEOTIDE SEQUENCE</scope>
    <source>
        <tissue evidence="1">Leaf extractions</tissue>
    </source>
</reference>
<dbReference type="EMBL" id="KK198757">
    <property type="protein sequence ID" value="KCW73215.1"/>
    <property type="molecule type" value="Genomic_DNA"/>
</dbReference>
<name>A0A059C5J3_EUCGR</name>
<accession>A0A059C5J3</accession>